<evidence type="ECO:0000259" key="1">
    <source>
        <dbReference type="Pfam" id="PF26415"/>
    </source>
</evidence>
<dbReference type="Pfam" id="PF26415">
    <property type="entry name" value="DUF8110"/>
    <property type="match status" value="1"/>
</dbReference>
<reference evidence="2 3" key="1">
    <citation type="submission" date="2017-05" db="EMBL/GenBank/DDBJ databases">
        <authorList>
            <person name="Varghese N."/>
            <person name="Submissions S."/>
        </authorList>
    </citation>
    <scope>NUCLEOTIDE SEQUENCE [LARGE SCALE GENOMIC DNA]</scope>
    <source>
        <strain evidence="2 3">DSM 19504</strain>
    </source>
</reference>
<dbReference type="EMBL" id="FXTD01000007">
    <property type="protein sequence ID" value="SMO72440.1"/>
    <property type="molecule type" value="Genomic_DNA"/>
</dbReference>
<protein>
    <recommendedName>
        <fullName evidence="1">DUF8110 domain-containing protein</fullName>
    </recommendedName>
</protein>
<keyword evidence="3" id="KW-1185">Reference proteome</keyword>
<dbReference type="AlphaFoldDB" id="A0A521DND0"/>
<dbReference type="OrthoDB" id="314927at2157"/>
<name>A0A521DND0_9EURY</name>
<dbReference type="InterPro" id="IPR058423">
    <property type="entry name" value="DUF8110"/>
</dbReference>
<sequence>MTDTLAAEYPEAAPFIEEAVDEHGEDWVLENYYKKIYPLKQVMAVPEKEELPFYDEAEHETITEAERTEMYQAWGEYRENLRTGTKPGE</sequence>
<dbReference type="Proteomes" id="UP000319712">
    <property type="component" value="Unassembled WGS sequence"/>
</dbReference>
<gene>
    <name evidence="2" type="ORF">SAMN06264867_10793</name>
</gene>
<organism evidence="2 3">
    <name type="scientific">Halorubrum cibi</name>
    <dbReference type="NCBI Taxonomy" id="413815"/>
    <lineage>
        <taxon>Archaea</taxon>
        <taxon>Methanobacteriati</taxon>
        <taxon>Methanobacteriota</taxon>
        <taxon>Stenosarchaea group</taxon>
        <taxon>Halobacteria</taxon>
        <taxon>Halobacteriales</taxon>
        <taxon>Haloferacaceae</taxon>
        <taxon>Halorubrum</taxon>
    </lineage>
</organism>
<evidence type="ECO:0000313" key="3">
    <source>
        <dbReference type="Proteomes" id="UP000319712"/>
    </source>
</evidence>
<accession>A0A521DND0</accession>
<evidence type="ECO:0000313" key="2">
    <source>
        <dbReference type="EMBL" id="SMO72440.1"/>
    </source>
</evidence>
<dbReference type="RefSeq" id="WP_142986905.1">
    <property type="nucleotide sequence ID" value="NZ_FXTD01000007.1"/>
</dbReference>
<proteinExistence type="predicted"/>
<feature type="domain" description="DUF8110" evidence="1">
    <location>
        <begin position="1"/>
        <end position="89"/>
    </location>
</feature>